<dbReference type="SMART" id="SM00448">
    <property type="entry name" value="REC"/>
    <property type="match status" value="1"/>
</dbReference>
<evidence type="ECO:0000256" key="3">
    <source>
        <dbReference type="PROSITE-ProRule" id="PRU00169"/>
    </source>
</evidence>
<dbReference type="GO" id="GO:0000160">
    <property type="term" value="P:phosphorelay signal transduction system"/>
    <property type="evidence" value="ECO:0007669"/>
    <property type="project" value="InterPro"/>
</dbReference>
<dbReference type="SUPFAM" id="SSF52172">
    <property type="entry name" value="CheY-like"/>
    <property type="match status" value="1"/>
</dbReference>
<dbReference type="PROSITE" id="PS50110">
    <property type="entry name" value="RESPONSE_REGULATORY"/>
    <property type="match status" value="1"/>
</dbReference>
<sequence length="217" mass="24682">MKKQLLIVDDDINLVNFISSYLQAEGFLVDTAFNVKSALTCMNNNKPDMILADIIMPNLDGYNFLEIVRSNFSFASIPIIFVTAKGMTSDRIYGYNLGCNAYITKPFNPHELVSIINNIFKNIEKLVVTYKPQLDCVLNDFSNSQLDLSKLTSKEKSVLMLLIQGLMNKEIAKRLNLSIRNVEKYVSRLLSKTQTRNRTELTQLALLHDVHINKKGE</sequence>
<dbReference type="EMBL" id="KX284709">
    <property type="protein sequence ID" value="AOM64428.1"/>
    <property type="molecule type" value="Genomic_DNA"/>
</dbReference>
<dbReference type="Pfam" id="PF00196">
    <property type="entry name" value="GerE"/>
    <property type="match status" value="1"/>
</dbReference>
<evidence type="ECO:0008006" key="7">
    <source>
        <dbReference type="Google" id="ProtNLM"/>
    </source>
</evidence>
<dbReference type="RefSeq" id="YP_009293746.1">
    <property type="nucleotide sequence ID" value="NC_031144.1"/>
</dbReference>
<evidence type="ECO:0000313" key="6">
    <source>
        <dbReference type="EMBL" id="AOM64428.1"/>
    </source>
</evidence>
<proteinExistence type="predicted"/>
<feature type="domain" description="HTH luxR-type" evidence="4">
    <location>
        <begin position="144"/>
        <end position="209"/>
    </location>
</feature>
<dbReference type="Pfam" id="PF00072">
    <property type="entry name" value="Response_reg"/>
    <property type="match status" value="1"/>
</dbReference>
<dbReference type="GO" id="GO:0003677">
    <property type="term" value="F:DNA binding"/>
    <property type="evidence" value="ECO:0007669"/>
    <property type="project" value="UniProtKB-KW"/>
</dbReference>
<keyword evidence="1 3" id="KW-0597">Phosphoprotein</keyword>
<dbReference type="AlphaFoldDB" id="A0A1C9C7S2"/>
<dbReference type="PANTHER" id="PTHR44591">
    <property type="entry name" value="STRESS RESPONSE REGULATOR PROTEIN 1"/>
    <property type="match status" value="1"/>
</dbReference>
<name>A0A1C9C7S2_RHOPU</name>
<dbReference type="InterPro" id="IPR001789">
    <property type="entry name" value="Sig_transdc_resp-reg_receiver"/>
</dbReference>
<dbReference type="GO" id="GO:0006355">
    <property type="term" value="P:regulation of DNA-templated transcription"/>
    <property type="evidence" value="ECO:0007669"/>
    <property type="project" value="InterPro"/>
</dbReference>
<dbReference type="PANTHER" id="PTHR44591:SF3">
    <property type="entry name" value="RESPONSE REGULATORY DOMAIN-CONTAINING PROTEIN"/>
    <property type="match status" value="1"/>
</dbReference>
<evidence type="ECO:0000259" key="4">
    <source>
        <dbReference type="PROSITE" id="PS50043"/>
    </source>
</evidence>
<organism evidence="6">
    <name type="scientific">Rhodymenia pseudopalmata</name>
    <name type="common">Red alga</name>
    <dbReference type="NCBI Taxonomy" id="31502"/>
    <lineage>
        <taxon>Eukaryota</taxon>
        <taxon>Rhodophyta</taxon>
        <taxon>Florideophyceae</taxon>
        <taxon>Rhodymeniophycidae</taxon>
        <taxon>Rhodymeniales</taxon>
        <taxon>Rhodymeniaceae</taxon>
        <taxon>Rhodymenia</taxon>
    </lineage>
</organism>
<geneLocation type="plastid" evidence="6"/>
<reference evidence="6" key="1">
    <citation type="journal article" date="2016" name="BMC Biol.">
        <title>Parallel evolution of highly conserved plastid genome architecture in red seaweeds and seed plants.</title>
        <authorList>
            <person name="Lee J."/>
            <person name="Cho C.H."/>
            <person name="Park S.I."/>
            <person name="Choi J.W."/>
            <person name="Song H.S."/>
            <person name="West J.A."/>
            <person name="Bhattacharya D."/>
            <person name="Yoon H.S."/>
        </authorList>
    </citation>
    <scope>NUCLEOTIDE SEQUENCE</scope>
</reference>
<dbReference type="InterPro" id="IPR000792">
    <property type="entry name" value="Tscrpt_reg_LuxR_C"/>
</dbReference>
<keyword evidence="2" id="KW-0238">DNA-binding</keyword>
<evidence type="ECO:0000256" key="2">
    <source>
        <dbReference type="ARBA" id="ARBA00023125"/>
    </source>
</evidence>
<dbReference type="PRINTS" id="PR00038">
    <property type="entry name" value="HTHLUXR"/>
</dbReference>
<dbReference type="GeneID" id="29069635"/>
<evidence type="ECO:0000259" key="5">
    <source>
        <dbReference type="PROSITE" id="PS50110"/>
    </source>
</evidence>
<dbReference type="CDD" id="cd06170">
    <property type="entry name" value="LuxR_C_like"/>
    <property type="match status" value="1"/>
</dbReference>
<dbReference type="InterPro" id="IPR011006">
    <property type="entry name" value="CheY-like_superfamily"/>
</dbReference>
<feature type="modified residue" description="4-aspartylphosphate" evidence="3">
    <location>
        <position position="53"/>
    </location>
</feature>
<dbReference type="InterPro" id="IPR016032">
    <property type="entry name" value="Sig_transdc_resp-reg_C-effctor"/>
</dbReference>
<gene>
    <name evidence="6" type="primary">ycf29</name>
    <name evidence="6" type="ORF">Rhodyp_150</name>
</gene>
<dbReference type="InterPro" id="IPR036388">
    <property type="entry name" value="WH-like_DNA-bd_sf"/>
</dbReference>
<dbReference type="SMART" id="SM00421">
    <property type="entry name" value="HTH_LUXR"/>
    <property type="match status" value="1"/>
</dbReference>
<dbReference type="SUPFAM" id="SSF46894">
    <property type="entry name" value="C-terminal effector domain of the bipartite response regulators"/>
    <property type="match status" value="1"/>
</dbReference>
<dbReference type="PROSITE" id="PS00622">
    <property type="entry name" value="HTH_LUXR_1"/>
    <property type="match status" value="1"/>
</dbReference>
<feature type="domain" description="Response regulatory" evidence="5">
    <location>
        <begin position="4"/>
        <end position="120"/>
    </location>
</feature>
<dbReference type="InterPro" id="IPR050595">
    <property type="entry name" value="Bact_response_regulator"/>
</dbReference>
<dbReference type="Gene3D" id="1.10.10.10">
    <property type="entry name" value="Winged helix-like DNA-binding domain superfamily/Winged helix DNA-binding domain"/>
    <property type="match status" value="1"/>
</dbReference>
<dbReference type="Gene3D" id="3.40.50.2300">
    <property type="match status" value="1"/>
</dbReference>
<dbReference type="PROSITE" id="PS50043">
    <property type="entry name" value="HTH_LUXR_2"/>
    <property type="match status" value="1"/>
</dbReference>
<accession>A0A1C9C7S2</accession>
<keyword evidence="6" id="KW-0934">Plastid</keyword>
<evidence type="ECO:0000256" key="1">
    <source>
        <dbReference type="ARBA" id="ARBA00022553"/>
    </source>
</evidence>
<protein>
    <recommendedName>
        <fullName evidence="7">TctD transcriptional regulator</fullName>
    </recommendedName>
</protein>